<protein>
    <submittedName>
        <fullName evidence="10">ABC transporter, permease protein</fullName>
    </submittedName>
</protein>
<comment type="similarity">
    <text evidence="2">Belongs to the binding-protein-dependent transport system permease family. CysTW subfamily.</text>
</comment>
<dbReference type="PANTHER" id="PTHR42929:SF1">
    <property type="entry name" value="INNER MEMBRANE ABC TRANSPORTER PERMEASE PROTEIN YDCU-RELATED"/>
    <property type="match status" value="1"/>
</dbReference>
<evidence type="ECO:0000259" key="9">
    <source>
        <dbReference type="PROSITE" id="PS50928"/>
    </source>
</evidence>
<keyword evidence="7 8" id="KW-0472">Membrane</keyword>
<gene>
    <name evidence="10" type="ORF">HMPREF9013_0641</name>
</gene>
<dbReference type="Pfam" id="PF00528">
    <property type="entry name" value="BPD_transp_1"/>
    <property type="match status" value="1"/>
</dbReference>
<comment type="subcellular location">
    <subcellularLocation>
        <location evidence="1 8">Cell membrane</location>
        <topology evidence="1 8">Multi-pass membrane protein</topology>
    </subcellularLocation>
</comment>
<evidence type="ECO:0000256" key="4">
    <source>
        <dbReference type="ARBA" id="ARBA00022475"/>
    </source>
</evidence>
<dbReference type="SUPFAM" id="SSF161098">
    <property type="entry name" value="MetI-like"/>
    <property type="match status" value="1"/>
</dbReference>
<keyword evidence="11" id="KW-1185">Reference proteome</keyword>
<evidence type="ECO:0000256" key="5">
    <source>
        <dbReference type="ARBA" id="ARBA00022692"/>
    </source>
</evidence>
<evidence type="ECO:0000313" key="10">
    <source>
        <dbReference type="EMBL" id="EFC05718.1"/>
    </source>
</evidence>
<sequence length="259" mass="29441">MKSFRRLVYPYVVWMAVMIVIPMLMIVFYAITKKGNSVLTLQFTLHHFIRFFQDPIFPIVMWRSLKMAFVTTIICIMVGYPMAYAMAKLKGNSQALVLLLVTLPMWINMLVRTYAWRGILTMIGMSPELKVYVGMVYNFLPFMILQIYTSLSKIDPSLLVAARDLGANETQTFYRVVLPLSFSGVISGITLVFLPAVSSFFIPKLLGGGQYVLIGNLIEDYFISTGDWNFGSAISLIMAIIILISMYITRRLDKETEGE</sequence>
<accession>D2MNU9</accession>
<feature type="transmembrane region" description="Helical" evidence="8">
    <location>
        <begin position="12"/>
        <end position="31"/>
    </location>
</feature>
<feature type="transmembrane region" description="Helical" evidence="8">
    <location>
        <begin position="67"/>
        <end position="87"/>
    </location>
</feature>
<dbReference type="GO" id="GO:0055085">
    <property type="term" value="P:transmembrane transport"/>
    <property type="evidence" value="ECO:0007669"/>
    <property type="project" value="InterPro"/>
</dbReference>
<feature type="transmembrane region" description="Helical" evidence="8">
    <location>
        <begin position="230"/>
        <end position="249"/>
    </location>
</feature>
<evidence type="ECO:0000313" key="11">
    <source>
        <dbReference type="Proteomes" id="UP000005017"/>
    </source>
</evidence>
<dbReference type="GO" id="GO:0005886">
    <property type="term" value="C:plasma membrane"/>
    <property type="evidence" value="ECO:0007669"/>
    <property type="project" value="UniProtKB-SubCell"/>
</dbReference>
<feature type="transmembrane region" description="Helical" evidence="8">
    <location>
        <begin position="94"/>
        <end position="111"/>
    </location>
</feature>
<feature type="transmembrane region" description="Helical" evidence="8">
    <location>
        <begin position="131"/>
        <end position="151"/>
    </location>
</feature>
<feature type="domain" description="ABC transmembrane type-1" evidence="9">
    <location>
        <begin position="61"/>
        <end position="249"/>
    </location>
</feature>
<dbReference type="eggNOG" id="COG1176">
    <property type="taxonomic scope" value="Bacteria"/>
</dbReference>
<dbReference type="PROSITE" id="PS50928">
    <property type="entry name" value="ABC_TM1"/>
    <property type="match status" value="1"/>
</dbReference>
<proteinExistence type="inferred from homology"/>
<evidence type="ECO:0000256" key="1">
    <source>
        <dbReference type="ARBA" id="ARBA00004651"/>
    </source>
</evidence>
<organism evidence="10 11">
    <name type="scientific">Bulleidia extructa W1219</name>
    <dbReference type="NCBI Taxonomy" id="679192"/>
    <lineage>
        <taxon>Bacteria</taxon>
        <taxon>Bacillati</taxon>
        <taxon>Bacillota</taxon>
        <taxon>Erysipelotrichia</taxon>
        <taxon>Erysipelotrichales</taxon>
        <taxon>Erysipelotrichaceae</taxon>
        <taxon>Bulleidia</taxon>
    </lineage>
</organism>
<evidence type="ECO:0000256" key="6">
    <source>
        <dbReference type="ARBA" id="ARBA00022989"/>
    </source>
</evidence>
<dbReference type="Gene3D" id="1.10.3720.10">
    <property type="entry name" value="MetI-like"/>
    <property type="match status" value="1"/>
</dbReference>
<feature type="transmembrane region" description="Helical" evidence="8">
    <location>
        <begin position="172"/>
        <end position="197"/>
    </location>
</feature>
<reference evidence="11" key="1">
    <citation type="submission" date="2009-12" db="EMBL/GenBank/DDBJ databases">
        <title>Sequence of Clostridiales genomosp. BVAB3 str. UPII9-5.</title>
        <authorList>
            <person name="Madupu R."/>
            <person name="Durkin A.S."/>
            <person name="Torralba M."/>
            <person name="Methe B."/>
            <person name="Sutton G.G."/>
            <person name="Strausberg R.L."/>
            <person name="Nelson K.E."/>
        </authorList>
    </citation>
    <scope>NUCLEOTIDE SEQUENCE [LARGE SCALE GENOMIC DNA]</scope>
    <source>
        <strain evidence="11">W1219</strain>
    </source>
</reference>
<keyword evidence="4" id="KW-1003">Cell membrane</keyword>
<dbReference type="EMBL" id="ADFR01000007">
    <property type="protein sequence ID" value="EFC05718.1"/>
    <property type="molecule type" value="Genomic_DNA"/>
</dbReference>
<dbReference type="AlphaFoldDB" id="D2MNU9"/>
<comment type="caution">
    <text evidence="10">The sequence shown here is derived from an EMBL/GenBank/DDBJ whole genome shotgun (WGS) entry which is preliminary data.</text>
</comment>
<evidence type="ECO:0000256" key="2">
    <source>
        <dbReference type="ARBA" id="ARBA00007069"/>
    </source>
</evidence>
<dbReference type="Proteomes" id="UP000005017">
    <property type="component" value="Unassembled WGS sequence"/>
</dbReference>
<evidence type="ECO:0000256" key="3">
    <source>
        <dbReference type="ARBA" id="ARBA00022448"/>
    </source>
</evidence>
<name>D2MNU9_9FIRM</name>
<dbReference type="PANTHER" id="PTHR42929">
    <property type="entry name" value="INNER MEMBRANE ABC TRANSPORTER PERMEASE PROTEIN YDCU-RELATED-RELATED"/>
    <property type="match status" value="1"/>
</dbReference>
<keyword evidence="6 8" id="KW-1133">Transmembrane helix</keyword>
<dbReference type="CDD" id="cd06261">
    <property type="entry name" value="TM_PBP2"/>
    <property type="match status" value="1"/>
</dbReference>
<keyword evidence="3 8" id="KW-0813">Transport</keyword>
<dbReference type="STRING" id="679192.HMPREF9013_0641"/>
<dbReference type="RefSeq" id="WP_006627050.1">
    <property type="nucleotide sequence ID" value="NZ_ADFR01000007.1"/>
</dbReference>
<evidence type="ECO:0000256" key="8">
    <source>
        <dbReference type="RuleBase" id="RU363032"/>
    </source>
</evidence>
<dbReference type="InterPro" id="IPR035906">
    <property type="entry name" value="MetI-like_sf"/>
</dbReference>
<evidence type="ECO:0000256" key="7">
    <source>
        <dbReference type="ARBA" id="ARBA00023136"/>
    </source>
</evidence>
<keyword evidence="5 8" id="KW-0812">Transmembrane</keyword>
<dbReference type="InterPro" id="IPR000515">
    <property type="entry name" value="MetI-like"/>
</dbReference>
<dbReference type="OrthoDB" id="9807047at2"/>